<organism evidence="1 2">
    <name type="scientific">Gulosibacter chungangensis</name>
    <dbReference type="NCBI Taxonomy" id="979746"/>
    <lineage>
        <taxon>Bacteria</taxon>
        <taxon>Bacillati</taxon>
        <taxon>Actinomycetota</taxon>
        <taxon>Actinomycetes</taxon>
        <taxon>Micrococcales</taxon>
        <taxon>Microbacteriaceae</taxon>
        <taxon>Gulosibacter</taxon>
    </lineage>
</organism>
<name>A0A7J5BGD2_9MICO</name>
<accession>A0A7J5BGD2</accession>
<gene>
    <name evidence="1" type="ORF">F8O05_01560</name>
</gene>
<dbReference type="SUPFAM" id="SSF52833">
    <property type="entry name" value="Thioredoxin-like"/>
    <property type="match status" value="1"/>
</dbReference>
<dbReference type="AlphaFoldDB" id="A0A7J5BGD2"/>
<dbReference type="EMBL" id="WBKB01000001">
    <property type="protein sequence ID" value="KAB1645327.1"/>
    <property type="molecule type" value="Genomic_DNA"/>
</dbReference>
<dbReference type="Gene3D" id="3.40.30.10">
    <property type="entry name" value="Glutaredoxin"/>
    <property type="match status" value="1"/>
</dbReference>
<sequence>MDASGHVIDFYEKPGCHLCEDALAVVEAEASRAGAELRRHNILEDKDLQRKYGELIPVVVIDGEQHSTWFVQEARLRQALR</sequence>
<dbReference type="Pfam" id="PF05768">
    <property type="entry name" value="Glrx-like"/>
    <property type="match status" value="1"/>
</dbReference>
<comment type="caution">
    <text evidence="1">The sequence shown here is derived from an EMBL/GenBank/DDBJ whole genome shotgun (WGS) entry which is preliminary data.</text>
</comment>
<dbReference type="OrthoDB" id="8779161at2"/>
<dbReference type="InterPro" id="IPR008554">
    <property type="entry name" value="Glutaredoxin-like"/>
</dbReference>
<keyword evidence="2" id="KW-1185">Reference proteome</keyword>
<protein>
    <submittedName>
        <fullName evidence="1">Glutaredoxin family protein</fullName>
    </submittedName>
</protein>
<dbReference type="InterPro" id="IPR036249">
    <property type="entry name" value="Thioredoxin-like_sf"/>
</dbReference>
<proteinExistence type="predicted"/>
<reference evidence="1 2" key="1">
    <citation type="submission" date="2019-09" db="EMBL/GenBank/DDBJ databases">
        <title>Phylogeny of genus Pseudoclavibacter and closely related genus.</title>
        <authorList>
            <person name="Li Y."/>
        </authorList>
    </citation>
    <scope>NUCLEOTIDE SEQUENCE [LARGE SCALE GENOMIC DNA]</scope>
    <source>
        <strain evidence="1 2">KCTC 13959</strain>
    </source>
</reference>
<dbReference type="Proteomes" id="UP000433493">
    <property type="component" value="Unassembled WGS sequence"/>
</dbReference>
<evidence type="ECO:0000313" key="1">
    <source>
        <dbReference type="EMBL" id="KAB1645327.1"/>
    </source>
</evidence>
<evidence type="ECO:0000313" key="2">
    <source>
        <dbReference type="Proteomes" id="UP000433493"/>
    </source>
</evidence>